<dbReference type="CDD" id="cd04094">
    <property type="entry name" value="eSelB_III"/>
    <property type="match status" value="1"/>
</dbReference>
<evidence type="ECO:0000256" key="1">
    <source>
        <dbReference type="PROSITE-ProRule" id="PRU00182"/>
    </source>
</evidence>
<dbReference type="GO" id="GO:0005525">
    <property type="term" value="F:GTP binding"/>
    <property type="evidence" value="ECO:0007669"/>
    <property type="project" value="InterPro"/>
</dbReference>
<sequence length="596" mass="66868">MSTVNAGILGHVDAGKTTLTRLLADVSSTAAFDKHAEKHGRHNTIDLGFSCMLIGERRIALIDCPGHASLIRAVLSTCAVFDMAIVLIDASAGIQQQTAEHLLLASFFCPNRLVLIVNKVDLVERKELEDLTKKLKKSLLTLGISADSPIIPISLIESNVGLAEIKEAIRGLVFDPVRKTQDPFLMIIDHCFSVTGQGNVITGTIVQGVIRQNDEIEIAASNEKRRVRNVQSWKITVNEVKAGERAALQITGSGNLHARTLVSHYRNPSFFSPIHRVLATFHAIPFYRSQLKSGMKCHISSYCETVVATCSFIQDEGEGEFEKLSEPKNGCNVVLSFDRPLFVPNESFYIASKLEQQGKGCRFAFRGNFIRIIKDPNKEISQFTRKQKEGKIERIEEERRSAIVTGLFKKESNIEVFQNMKVVLEPLGMIGKIESKFGKSGKTRIVFEKEIDDEKIGDKNNLRIKLYMKNLRFFSKEEGLGDDGLPKDYKVKKWTAGSRRIDTFVNRATGKGSTATEKLILTGKVMVNESIVKKKAYNVCIDDVVDIWEQPVEDNTSLAEVHRIEITNYEVNDKGYTFHAKSWRKFIVPNWKDSQN</sequence>
<dbReference type="GO" id="GO:0003746">
    <property type="term" value="F:translation elongation factor activity"/>
    <property type="evidence" value="ECO:0007669"/>
    <property type="project" value="TreeGrafter"/>
</dbReference>
<dbReference type="GO" id="GO:0003924">
    <property type="term" value="F:GTPase activity"/>
    <property type="evidence" value="ECO:0007669"/>
    <property type="project" value="InterPro"/>
</dbReference>
<dbReference type="Gene3D" id="3.40.50.300">
    <property type="entry name" value="P-loop containing nucleotide triphosphate hydrolases"/>
    <property type="match status" value="1"/>
</dbReference>
<name>A0A2A2LBD7_9BILA</name>
<organism evidence="3 4">
    <name type="scientific">Diploscapter pachys</name>
    <dbReference type="NCBI Taxonomy" id="2018661"/>
    <lineage>
        <taxon>Eukaryota</taxon>
        <taxon>Metazoa</taxon>
        <taxon>Ecdysozoa</taxon>
        <taxon>Nematoda</taxon>
        <taxon>Chromadorea</taxon>
        <taxon>Rhabditida</taxon>
        <taxon>Rhabditina</taxon>
        <taxon>Rhabditomorpha</taxon>
        <taxon>Rhabditoidea</taxon>
        <taxon>Rhabditidae</taxon>
        <taxon>Diploscapter</taxon>
    </lineage>
</organism>
<dbReference type="InterPro" id="IPR002942">
    <property type="entry name" value="S4_RNA-bd"/>
</dbReference>
<comment type="caution">
    <text evidence="3">The sequence shown here is derived from an EMBL/GenBank/DDBJ whole genome shotgun (WGS) entry which is preliminary data.</text>
</comment>
<dbReference type="InterPro" id="IPR000795">
    <property type="entry name" value="T_Tr_GTP-bd_dom"/>
</dbReference>
<dbReference type="Pfam" id="PF00009">
    <property type="entry name" value="GTP_EFTU"/>
    <property type="match status" value="1"/>
</dbReference>
<dbReference type="GO" id="GO:0003723">
    <property type="term" value="F:RNA binding"/>
    <property type="evidence" value="ECO:0007669"/>
    <property type="project" value="UniProtKB-KW"/>
</dbReference>
<gene>
    <name evidence="3" type="ORF">WR25_16119</name>
</gene>
<dbReference type="EMBL" id="LIAE01006965">
    <property type="protein sequence ID" value="PAV83385.1"/>
    <property type="molecule type" value="Genomic_DNA"/>
</dbReference>
<dbReference type="PROSITE" id="PS51722">
    <property type="entry name" value="G_TR_2"/>
    <property type="match status" value="1"/>
</dbReference>
<protein>
    <recommendedName>
        <fullName evidence="2">Tr-type G domain-containing protein</fullName>
    </recommendedName>
</protein>
<dbReference type="OrthoDB" id="2067at2759"/>
<dbReference type="SUPFAM" id="SSF52540">
    <property type="entry name" value="P-loop containing nucleoside triphosphate hydrolases"/>
    <property type="match status" value="1"/>
</dbReference>
<dbReference type="PANTHER" id="PTHR43721">
    <property type="entry name" value="ELONGATION FACTOR TU-RELATED"/>
    <property type="match status" value="1"/>
</dbReference>
<dbReference type="InterPro" id="IPR005225">
    <property type="entry name" value="Small_GTP-bd"/>
</dbReference>
<dbReference type="SUPFAM" id="SSF50447">
    <property type="entry name" value="Translation proteins"/>
    <property type="match status" value="1"/>
</dbReference>
<dbReference type="InterPro" id="IPR036986">
    <property type="entry name" value="S4_RNA-bd_sf"/>
</dbReference>
<proteinExistence type="predicted"/>
<accession>A0A2A2LBD7</accession>
<dbReference type="GO" id="GO:0001514">
    <property type="term" value="P:selenocysteine incorporation"/>
    <property type="evidence" value="ECO:0007669"/>
    <property type="project" value="TreeGrafter"/>
</dbReference>
<dbReference type="Pfam" id="PF01479">
    <property type="entry name" value="S4"/>
    <property type="match status" value="1"/>
</dbReference>
<dbReference type="InterPro" id="IPR009000">
    <property type="entry name" value="Transl_B-barrel_sf"/>
</dbReference>
<keyword evidence="1" id="KW-0694">RNA-binding</keyword>
<dbReference type="InterPro" id="IPR027417">
    <property type="entry name" value="P-loop_NTPase"/>
</dbReference>
<dbReference type="Gene3D" id="2.40.30.10">
    <property type="entry name" value="Translation factors"/>
    <property type="match status" value="1"/>
</dbReference>
<dbReference type="InterPro" id="IPR049394">
    <property type="entry name" value="eEFSec_C"/>
</dbReference>
<dbReference type="CDD" id="cd00165">
    <property type="entry name" value="S4"/>
    <property type="match status" value="1"/>
</dbReference>
<evidence type="ECO:0000313" key="3">
    <source>
        <dbReference type="EMBL" id="PAV83385.1"/>
    </source>
</evidence>
<dbReference type="SUPFAM" id="SSF55174">
    <property type="entry name" value="Alpha-L RNA-binding motif"/>
    <property type="match status" value="1"/>
</dbReference>
<dbReference type="STRING" id="2018661.A0A2A2LBD7"/>
<dbReference type="NCBIfam" id="TIGR00231">
    <property type="entry name" value="small_GTP"/>
    <property type="match status" value="1"/>
</dbReference>
<evidence type="ECO:0000259" key="2">
    <source>
        <dbReference type="PROSITE" id="PS51722"/>
    </source>
</evidence>
<evidence type="ECO:0000313" key="4">
    <source>
        <dbReference type="Proteomes" id="UP000218231"/>
    </source>
</evidence>
<dbReference type="AlphaFoldDB" id="A0A2A2LBD7"/>
<reference evidence="3 4" key="1">
    <citation type="journal article" date="2017" name="Curr. Biol.">
        <title>Genome architecture and evolution of a unichromosomal asexual nematode.</title>
        <authorList>
            <person name="Fradin H."/>
            <person name="Zegar C."/>
            <person name="Gutwein M."/>
            <person name="Lucas J."/>
            <person name="Kovtun M."/>
            <person name="Corcoran D."/>
            <person name="Baugh L.R."/>
            <person name="Kiontke K."/>
            <person name="Gunsalus K."/>
            <person name="Fitch D.H."/>
            <person name="Piano F."/>
        </authorList>
    </citation>
    <scope>NUCLEOTIDE SEQUENCE [LARGE SCALE GENOMIC DNA]</scope>
    <source>
        <strain evidence="3">PF1309</strain>
    </source>
</reference>
<keyword evidence="4" id="KW-1185">Reference proteome</keyword>
<dbReference type="Pfam" id="PF21131">
    <property type="entry name" value="eEFSec_4th"/>
    <property type="match status" value="1"/>
</dbReference>
<dbReference type="InterPro" id="IPR050055">
    <property type="entry name" value="EF-Tu_GTPase"/>
</dbReference>
<dbReference type="Proteomes" id="UP000218231">
    <property type="component" value="Unassembled WGS sequence"/>
</dbReference>
<dbReference type="PRINTS" id="PR00315">
    <property type="entry name" value="ELONGATNFCT"/>
</dbReference>
<feature type="domain" description="Tr-type G" evidence="2">
    <location>
        <begin position="1"/>
        <end position="177"/>
    </location>
</feature>
<dbReference type="PANTHER" id="PTHR43721:SF11">
    <property type="entry name" value="SELENOCYSTEINE-SPECIFIC ELONGATION FACTOR"/>
    <property type="match status" value="1"/>
</dbReference>
<dbReference type="PROSITE" id="PS50889">
    <property type="entry name" value="S4"/>
    <property type="match status" value="1"/>
</dbReference>
<dbReference type="Gene3D" id="3.10.290.10">
    <property type="entry name" value="RNA-binding S4 domain"/>
    <property type="match status" value="1"/>
</dbReference>